<dbReference type="SMART" id="SM00365">
    <property type="entry name" value="LRR_SD22"/>
    <property type="match status" value="5"/>
</dbReference>
<dbReference type="FunFam" id="3.80.10.10:FF:000095">
    <property type="entry name" value="LRR receptor-like serine/threonine-protein kinase GSO1"/>
    <property type="match status" value="1"/>
</dbReference>
<reference evidence="24" key="1">
    <citation type="journal article" date="2010" name="Nat. Biotechnol.">
        <title>Draft genome sequence of the oilseed species Ricinus communis.</title>
        <authorList>
            <person name="Chan A.P."/>
            <person name="Crabtree J."/>
            <person name="Zhao Q."/>
            <person name="Lorenzi H."/>
            <person name="Orvis J."/>
            <person name="Puiu D."/>
            <person name="Melake-Berhan A."/>
            <person name="Jones K.M."/>
            <person name="Redman J."/>
            <person name="Chen G."/>
            <person name="Cahoon E.B."/>
            <person name="Gedil M."/>
            <person name="Stanke M."/>
            <person name="Haas B.J."/>
            <person name="Wortman J.R."/>
            <person name="Fraser-Liggett C.M."/>
            <person name="Ravel J."/>
            <person name="Rabinowicz P.D."/>
        </authorList>
    </citation>
    <scope>NUCLEOTIDE SEQUENCE [LARGE SCALE GENOMIC DNA]</scope>
    <source>
        <strain evidence="24">cv. Hale</strain>
    </source>
</reference>
<evidence type="ECO:0000256" key="2">
    <source>
        <dbReference type="ARBA" id="ARBA00012513"/>
    </source>
</evidence>
<dbReference type="eggNOG" id="ENOG502QPYS">
    <property type="taxonomic scope" value="Eukaryota"/>
</dbReference>
<dbReference type="FunFam" id="1.10.510.10:FF:000358">
    <property type="entry name" value="Putative leucine-rich repeat receptor-like serine/threonine-protein kinase"/>
    <property type="match status" value="1"/>
</dbReference>
<dbReference type="InterPro" id="IPR051809">
    <property type="entry name" value="Plant_receptor-like_S/T_kinase"/>
</dbReference>
<evidence type="ECO:0000256" key="16">
    <source>
        <dbReference type="ARBA" id="ARBA00023170"/>
    </source>
</evidence>
<dbReference type="InterPro" id="IPR017441">
    <property type="entry name" value="Protein_kinase_ATP_BS"/>
</dbReference>
<keyword evidence="24" id="KW-1185">Reference proteome</keyword>
<keyword evidence="8 21" id="KW-0812">Transmembrane</keyword>
<dbReference type="InterPro" id="IPR000719">
    <property type="entry name" value="Prot_kinase_dom"/>
</dbReference>
<gene>
    <name evidence="23" type="ORF">RCOM_0287200</name>
</gene>
<dbReference type="Pfam" id="PF07714">
    <property type="entry name" value="PK_Tyr_Ser-Thr"/>
    <property type="match status" value="1"/>
</dbReference>
<dbReference type="SUPFAM" id="SSF52047">
    <property type="entry name" value="RNI-like"/>
    <property type="match status" value="1"/>
</dbReference>
<evidence type="ECO:0000256" key="18">
    <source>
        <dbReference type="ARBA" id="ARBA00047899"/>
    </source>
</evidence>
<keyword evidence="9" id="KW-0732">Signal</keyword>
<evidence type="ECO:0000256" key="9">
    <source>
        <dbReference type="ARBA" id="ARBA00022729"/>
    </source>
</evidence>
<dbReference type="GO" id="GO:0009755">
    <property type="term" value="P:hormone-mediated signaling pathway"/>
    <property type="evidence" value="ECO:0000318"/>
    <property type="project" value="GO_Central"/>
</dbReference>
<organism evidence="23 24">
    <name type="scientific">Ricinus communis</name>
    <name type="common">Castor bean</name>
    <dbReference type="NCBI Taxonomy" id="3988"/>
    <lineage>
        <taxon>Eukaryota</taxon>
        <taxon>Viridiplantae</taxon>
        <taxon>Streptophyta</taxon>
        <taxon>Embryophyta</taxon>
        <taxon>Tracheophyta</taxon>
        <taxon>Spermatophyta</taxon>
        <taxon>Magnoliopsida</taxon>
        <taxon>eudicotyledons</taxon>
        <taxon>Gunneridae</taxon>
        <taxon>Pentapetalae</taxon>
        <taxon>rosids</taxon>
        <taxon>fabids</taxon>
        <taxon>Malpighiales</taxon>
        <taxon>Euphorbiaceae</taxon>
        <taxon>Acalyphoideae</taxon>
        <taxon>Acalypheae</taxon>
        <taxon>Ricinus</taxon>
    </lineage>
</organism>
<dbReference type="PRINTS" id="PR00019">
    <property type="entry name" value="LEURICHRPT"/>
</dbReference>
<dbReference type="InterPro" id="IPR032675">
    <property type="entry name" value="LRR_dom_sf"/>
</dbReference>
<dbReference type="GO" id="GO:0016491">
    <property type="term" value="F:oxidoreductase activity"/>
    <property type="evidence" value="ECO:0007669"/>
    <property type="project" value="UniProtKB-KW"/>
</dbReference>
<dbReference type="FunFam" id="3.80.10.10:FF:000317">
    <property type="entry name" value="Inactive leucine-rich repeat receptor-like protein kinase"/>
    <property type="match status" value="1"/>
</dbReference>
<dbReference type="SUPFAM" id="SSF52058">
    <property type="entry name" value="L domain-like"/>
    <property type="match status" value="1"/>
</dbReference>
<evidence type="ECO:0000256" key="14">
    <source>
        <dbReference type="ARBA" id="ARBA00022989"/>
    </source>
</evidence>
<dbReference type="Pfam" id="PF00560">
    <property type="entry name" value="LRR_1"/>
    <property type="match status" value="4"/>
</dbReference>
<keyword evidence="5" id="KW-0597">Phosphoprotein</keyword>
<evidence type="ECO:0000256" key="17">
    <source>
        <dbReference type="ARBA" id="ARBA00023180"/>
    </source>
</evidence>
<dbReference type="Pfam" id="PF13855">
    <property type="entry name" value="LRR_8"/>
    <property type="match status" value="1"/>
</dbReference>
<keyword evidence="14 21" id="KW-1133">Transmembrane helix</keyword>
<evidence type="ECO:0000256" key="19">
    <source>
        <dbReference type="ARBA" id="ARBA00048679"/>
    </source>
</evidence>
<evidence type="ECO:0000256" key="5">
    <source>
        <dbReference type="ARBA" id="ARBA00022553"/>
    </source>
</evidence>
<evidence type="ECO:0000256" key="10">
    <source>
        <dbReference type="ARBA" id="ARBA00022737"/>
    </source>
</evidence>
<keyword evidence="3" id="KW-1003">Cell membrane</keyword>
<dbReference type="PROSITE" id="PS50011">
    <property type="entry name" value="PROTEIN_KINASE_DOM"/>
    <property type="match status" value="1"/>
</dbReference>
<dbReference type="PANTHER" id="PTHR27008">
    <property type="entry name" value="OS04G0122200 PROTEIN"/>
    <property type="match status" value="1"/>
</dbReference>
<evidence type="ECO:0000256" key="6">
    <source>
        <dbReference type="ARBA" id="ARBA00022614"/>
    </source>
</evidence>
<dbReference type="Gene3D" id="1.10.510.10">
    <property type="entry name" value="Transferase(Phosphotransferase) domain 1"/>
    <property type="match status" value="1"/>
</dbReference>
<keyword evidence="11 20" id="KW-0547">Nucleotide-binding</keyword>
<keyword evidence="16" id="KW-0675">Receptor</keyword>
<evidence type="ECO:0000256" key="4">
    <source>
        <dbReference type="ARBA" id="ARBA00022527"/>
    </source>
</evidence>
<dbReference type="Gene3D" id="3.80.10.10">
    <property type="entry name" value="Ribonuclease Inhibitor"/>
    <property type="match status" value="4"/>
</dbReference>
<evidence type="ECO:0000256" key="21">
    <source>
        <dbReference type="SAM" id="Phobius"/>
    </source>
</evidence>
<protein>
    <recommendedName>
        <fullName evidence="2">non-specific serine/threonine protein kinase</fullName>
        <ecNumber evidence="2">2.7.11.1</ecNumber>
    </recommendedName>
</protein>
<sequence length="936" mass="102125">RVTKLDLRSLKLAGSISPSVGNLSFLRELNLRNNSFSHEFPQEINHLGRLEILDLSNNSISGHMPANISSCSNLISVRLGRNQIEGNIPAQFGHLFNLQILYVHNNNLTGSIPHSLGNLSYLLALSLCDNNLVGTIPYTIGQLMNLTFLSCCSNRLSGVIPSSVFNLSSIGTLDISGNYFHGSLPSDLGIFLSSIQRFNAFSNLFTGRIPSSISNASNLEILALDINKFIGDVPSLERLPRLQWLLLTSNYLGNGKVDDLSFLYSLTNSSELEILGINGNYFGGSIPSVICNFSTSLIYLFMDNNHLTGSIPSGIGNLVSLQDFEVWNNQLSGFIPPTIGKLQNLRVLDFSSNKFSGQLPTSLGNLTNLIQLIASENNLGGNMPSNLGTCENLLLLNLSHNHLSDAIPPQLLNLTSLSLYLDLSDNQLTGTVPVEVGNLKSLGQLDVSNNKLSGWIPSTLGSCKSLESLHMKGNNFQGLIPSSLGSLKALQVLDLSHNNLSGQIPEFLSQIVLLQLNLSHNNFEGPVPAKGVFRNVSATSLEGNNKLCGGIPEFHLAPCISTRHKKSGLTHNLRIVVATVCVLVGVTLLLWVIVVFFLKKKRRKESSSSFSEKKALELSYHTLYKATDGFSSANTLGAGSFGTVFKGELGGGETSIAVKVFNLMRHGAFKSFIAECEALRNIRHRNLVKVLTACSSVDYQGNEFKALVYEFMVNGSLEEWLHPPDEAKAIPRNNLNILQRLNIAVDVACALDYLHNHCETPIIHCDLKPSNILLDNEMTGHVGDFGLAKFYRERSHQSSSIGIRGSLGYAPAEYGTGNEVSTSGDVYSYGILLLEIFTGKRPMDDWFNEDVSLHNYVKNALPEQVVEILDPTLFQEGEGGISLIRRSNASINRTMECLISICEIGVACSAETPGERMNICDVAGQLVSIRNKLLRN</sequence>
<comment type="catalytic activity">
    <reaction evidence="18">
        <text>L-threonyl-[protein] + ATP = O-phospho-L-threonyl-[protein] + ADP + H(+)</text>
        <dbReference type="Rhea" id="RHEA:46608"/>
        <dbReference type="Rhea" id="RHEA-COMP:11060"/>
        <dbReference type="Rhea" id="RHEA-COMP:11605"/>
        <dbReference type="ChEBI" id="CHEBI:15378"/>
        <dbReference type="ChEBI" id="CHEBI:30013"/>
        <dbReference type="ChEBI" id="CHEBI:30616"/>
        <dbReference type="ChEBI" id="CHEBI:61977"/>
        <dbReference type="ChEBI" id="CHEBI:456216"/>
        <dbReference type="EC" id="2.7.11.1"/>
    </reaction>
</comment>
<keyword evidence="7" id="KW-0808">Transferase</keyword>
<dbReference type="EMBL" id="EQ974655">
    <property type="protein sequence ID" value="EEF28405.1"/>
    <property type="molecule type" value="Genomic_DNA"/>
</dbReference>
<comment type="catalytic activity">
    <reaction evidence="19">
        <text>L-seryl-[protein] + ATP = O-phospho-L-seryl-[protein] + ADP + H(+)</text>
        <dbReference type="Rhea" id="RHEA:17989"/>
        <dbReference type="Rhea" id="RHEA-COMP:9863"/>
        <dbReference type="Rhea" id="RHEA-COMP:11604"/>
        <dbReference type="ChEBI" id="CHEBI:15378"/>
        <dbReference type="ChEBI" id="CHEBI:29999"/>
        <dbReference type="ChEBI" id="CHEBI:30616"/>
        <dbReference type="ChEBI" id="CHEBI:83421"/>
        <dbReference type="ChEBI" id="CHEBI:456216"/>
        <dbReference type="EC" id="2.7.11.1"/>
    </reaction>
</comment>
<dbReference type="InterPro" id="IPR001611">
    <property type="entry name" value="Leu-rich_rpt"/>
</dbReference>
<evidence type="ECO:0000256" key="3">
    <source>
        <dbReference type="ARBA" id="ARBA00022475"/>
    </source>
</evidence>
<dbReference type="Gene3D" id="3.30.200.20">
    <property type="entry name" value="Phosphorylase Kinase, domain 1"/>
    <property type="match status" value="1"/>
</dbReference>
<dbReference type="SMART" id="SM00220">
    <property type="entry name" value="S_TKc"/>
    <property type="match status" value="1"/>
</dbReference>
<dbReference type="GO" id="GO:0106310">
    <property type="term" value="F:protein serine kinase activity"/>
    <property type="evidence" value="ECO:0007669"/>
    <property type="project" value="RHEA"/>
</dbReference>
<dbReference type="InterPro" id="IPR001245">
    <property type="entry name" value="Ser-Thr/Tyr_kinase_cat_dom"/>
</dbReference>
<feature type="domain" description="Protein kinase" evidence="22">
    <location>
        <begin position="630"/>
        <end position="936"/>
    </location>
</feature>
<dbReference type="FunFam" id="3.30.200.20:FF:000432">
    <property type="entry name" value="LRR receptor-like serine/threonine-protein kinase EFR"/>
    <property type="match status" value="1"/>
</dbReference>
<keyword evidence="12 23" id="KW-0418">Kinase</keyword>
<dbReference type="PROSITE" id="PS51450">
    <property type="entry name" value="LRR"/>
    <property type="match status" value="2"/>
</dbReference>
<keyword evidence="6" id="KW-0433">Leucine-rich repeat</keyword>
<dbReference type="Proteomes" id="UP000008311">
    <property type="component" value="Unassembled WGS sequence"/>
</dbReference>
<evidence type="ECO:0000256" key="8">
    <source>
        <dbReference type="ARBA" id="ARBA00022692"/>
    </source>
</evidence>
<evidence type="ECO:0000256" key="20">
    <source>
        <dbReference type="PROSITE-ProRule" id="PRU10141"/>
    </source>
</evidence>
<dbReference type="InParanoid" id="B9T6W6"/>
<feature type="transmembrane region" description="Helical" evidence="21">
    <location>
        <begin position="575"/>
        <end position="598"/>
    </location>
</feature>
<accession>B9T6W6</accession>
<dbReference type="PROSITE" id="PS00108">
    <property type="entry name" value="PROTEIN_KINASE_ST"/>
    <property type="match status" value="1"/>
</dbReference>
<comment type="subcellular location">
    <subcellularLocation>
        <location evidence="1">Cell membrane</location>
        <topology evidence="1">Single-pass membrane protein</topology>
    </subcellularLocation>
</comment>
<dbReference type="GO" id="GO:0005886">
    <property type="term" value="C:plasma membrane"/>
    <property type="evidence" value="ECO:0000318"/>
    <property type="project" value="GO_Central"/>
</dbReference>
<keyword evidence="23" id="KW-0560">Oxidoreductase</keyword>
<keyword evidence="4" id="KW-0723">Serine/threonine-protein kinase</keyword>
<name>B9T6W6_RICCO</name>
<keyword evidence="15 21" id="KW-0472">Membrane</keyword>
<dbReference type="InterPro" id="IPR003591">
    <property type="entry name" value="Leu-rich_rpt_typical-subtyp"/>
</dbReference>
<evidence type="ECO:0000313" key="23">
    <source>
        <dbReference type="EMBL" id="EEF28405.1"/>
    </source>
</evidence>
<evidence type="ECO:0000256" key="12">
    <source>
        <dbReference type="ARBA" id="ARBA00022777"/>
    </source>
</evidence>
<dbReference type="GO" id="GO:0005524">
    <property type="term" value="F:ATP binding"/>
    <property type="evidence" value="ECO:0007669"/>
    <property type="project" value="UniProtKB-UniRule"/>
</dbReference>
<keyword evidence="17" id="KW-0325">Glycoprotein</keyword>
<feature type="binding site" evidence="20">
    <location>
        <position position="659"/>
    </location>
    <ligand>
        <name>ATP</name>
        <dbReference type="ChEBI" id="CHEBI:30616"/>
    </ligand>
</feature>
<feature type="non-terminal residue" evidence="23">
    <location>
        <position position="1"/>
    </location>
</feature>
<dbReference type="EC" id="2.7.11.1" evidence="2"/>
<evidence type="ECO:0000256" key="1">
    <source>
        <dbReference type="ARBA" id="ARBA00004162"/>
    </source>
</evidence>
<dbReference type="AlphaFoldDB" id="B9T6W6"/>
<keyword evidence="13 20" id="KW-0067">ATP-binding</keyword>
<dbReference type="SUPFAM" id="SSF56112">
    <property type="entry name" value="Protein kinase-like (PK-like)"/>
    <property type="match status" value="1"/>
</dbReference>
<evidence type="ECO:0000256" key="13">
    <source>
        <dbReference type="ARBA" id="ARBA00022840"/>
    </source>
</evidence>
<keyword evidence="10" id="KW-0677">Repeat</keyword>
<evidence type="ECO:0000256" key="15">
    <source>
        <dbReference type="ARBA" id="ARBA00023136"/>
    </source>
</evidence>
<evidence type="ECO:0000259" key="22">
    <source>
        <dbReference type="PROSITE" id="PS50011"/>
    </source>
</evidence>
<dbReference type="GO" id="GO:0038023">
    <property type="term" value="F:signaling receptor activity"/>
    <property type="evidence" value="ECO:0000318"/>
    <property type="project" value="GO_Central"/>
</dbReference>
<proteinExistence type="predicted"/>
<dbReference type="PROSITE" id="PS00107">
    <property type="entry name" value="PROTEIN_KINASE_ATP"/>
    <property type="match status" value="1"/>
</dbReference>
<dbReference type="InterPro" id="IPR011009">
    <property type="entry name" value="Kinase-like_dom_sf"/>
</dbReference>
<evidence type="ECO:0000313" key="24">
    <source>
        <dbReference type="Proteomes" id="UP000008311"/>
    </source>
</evidence>
<dbReference type="Pfam" id="PF23598">
    <property type="entry name" value="LRR_14"/>
    <property type="match status" value="1"/>
</dbReference>
<dbReference type="PANTHER" id="PTHR27008:SF547">
    <property type="entry name" value="PROTEIN KINASE DOMAIN-CONTAINING PROTEIN"/>
    <property type="match status" value="1"/>
</dbReference>
<evidence type="ECO:0000256" key="7">
    <source>
        <dbReference type="ARBA" id="ARBA00022679"/>
    </source>
</evidence>
<evidence type="ECO:0000256" key="11">
    <source>
        <dbReference type="ARBA" id="ARBA00022741"/>
    </source>
</evidence>
<dbReference type="InterPro" id="IPR008271">
    <property type="entry name" value="Ser/Thr_kinase_AS"/>
</dbReference>
<dbReference type="GO" id="GO:0004674">
    <property type="term" value="F:protein serine/threonine kinase activity"/>
    <property type="evidence" value="ECO:0007669"/>
    <property type="project" value="UniProtKB-KW"/>
</dbReference>
<dbReference type="InterPro" id="IPR055414">
    <property type="entry name" value="LRR_R13L4/SHOC2-like"/>
</dbReference>
<dbReference type="SMART" id="SM00369">
    <property type="entry name" value="LRR_TYP"/>
    <property type="match status" value="7"/>
</dbReference>